<dbReference type="InterPro" id="IPR036397">
    <property type="entry name" value="RNaseH_sf"/>
</dbReference>
<gene>
    <name evidence="2" type="ORF">DQK91_20180</name>
</gene>
<dbReference type="PANTHER" id="PTHR38462">
    <property type="entry name" value="EXONUCLEASE-LIKE PROTEIN"/>
    <property type="match status" value="1"/>
</dbReference>
<keyword evidence="2" id="KW-0378">Hydrolase</keyword>
<feature type="domain" description="YprB ribonuclease H-like" evidence="1">
    <location>
        <begin position="91"/>
        <end position="238"/>
    </location>
</feature>
<dbReference type="OrthoDB" id="9790530at2"/>
<keyword evidence="2" id="KW-0540">Nuclease</keyword>
<dbReference type="RefSeq" id="WP_144307218.1">
    <property type="nucleotide sequence ID" value="NZ_QMIF01000020.1"/>
</dbReference>
<dbReference type="Pfam" id="PF13482">
    <property type="entry name" value="RNase_H_2"/>
    <property type="match status" value="1"/>
</dbReference>
<comment type="caution">
    <text evidence="2">The sequence shown here is derived from an EMBL/GenBank/DDBJ whole genome shotgun (WGS) entry which is preliminary data.</text>
</comment>
<sequence>MLENTFCHFPGIGLKTEAKLWNAGVLTWDDLEKDAPAGGSWPVGPGRLATARSLLDACRTALDAGDARVFYRDLPPQEQWRIFPHFRHSAAYVDIETTGTGCGMDHITTIALYDGREVKTYVHGRNLEDFVDDIAAYDLLVTFNGKCFDVPFIEREFNCTLDQAHIDLRFVLKAAGIGGGLKKVEHQLGLSRGDLDGVDGYWAVLLWKEFEATRDETVLETLIAYNVEDVIALELLAATAFNLHLERTPFAHRRLDTPLPGLNPFAASTAVLDTIRRRYFY</sequence>
<dbReference type="AlphaFoldDB" id="A0A6P1ZAQ3"/>
<organism evidence="2 3">
    <name type="scientific">Oceanidesulfovibrio marinus</name>
    <dbReference type="NCBI Taxonomy" id="370038"/>
    <lineage>
        <taxon>Bacteria</taxon>
        <taxon>Pseudomonadati</taxon>
        <taxon>Thermodesulfobacteriota</taxon>
        <taxon>Desulfovibrionia</taxon>
        <taxon>Desulfovibrionales</taxon>
        <taxon>Desulfovibrionaceae</taxon>
        <taxon>Oceanidesulfovibrio</taxon>
    </lineage>
</organism>
<dbReference type="GO" id="GO:0004527">
    <property type="term" value="F:exonuclease activity"/>
    <property type="evidence" value="ECO:0007669"/>
    <property type="project" value="UniProtKB-KW"/>
</dbReference>
<dbReference type="InterPro" id="IPR012337">
    <property type="entry name" value="RNaseH-like_sf"/>
</dbReference>
<dbReference type="InterPro" id="IPR038720">
    <property type="entry name" value="YprB_RNase_H-like_dom"/>
</dbReference>
<dbReference type="SUPFAM" id="SSF53098">
    <property type="entry name" value="Ribonuclease H-like"/>
    <property type="match status" value="1"/>
</dbReference>
<dbReference type="Proteomes" id="UP000434052">
    <property type="component" value="Unassembled WGS sequence"/>
</dbReference>
<protein>
    <submittedName>
        <fullName evidence="2">Exonuclease</fullName>
    </submittedName>
</protein>
<evidence type="ECO:0000259" key="1">
    <source>
        <dbReference type="Pfam" id="PF13482"/>
    </source>
</evidence>
<reference evidence="2 3" key="1">
    <citation type="submission" date="2018-06" db="EMBL/GenBank/DDBJ databases">
        <title>Complete genome of Desulfovibrio marinus P48SEP.</title>
        <authorList>
            <person name="Crispim J.S."/>
            <person name="Vidigal P.M.P."/>
            <person name="Silva L.C.F."/>
            <person name="Araujo L.C."/>
            <person name="Laguardia C.N."/>
            <person name="Dias R.S."/>
            <person name="Sousa M.P."/>
            <person name="Paula S.O."/>
            <person name="Silva C."/>
        </authorList>
    </citation>
    <scope>NUCLEOTIDE SEQUENCE [LARGE SCALE GENOMIC DNA]</scope>
    <source>
        <strain evidence="2 3">P48SEP</strain>
    </source>
</reference>
<evidence type="ECO:0000313" key="3">
    <source>
        <dbReference type="Proteomes" id="UP000434052"/>
    </source>
</evidence>
<dbReference type="EMBL" id="QMIF01000020">
    <property type="protein sequence ID" value="TVM30681.1"/>
    <property type="molecule type" value="Genomic_DNA"/>
</dbReference>
<dbReference type="Gene3D" id="3.30.420.10">
    <property type="entry name" value="Ribonuclease H-like superfamily/Ribonuclease H"/>
    <property type="match status" value="1"/>
</dbReference>
<accession>A0A6P1ZAQ3</accession>
<evidence type="ECO:0000313" key="2">
    <source>
        <dbReference type="EMBL" id="TVM30681.1"/>
    </source>
</evidence>
<name>A0A6P1ZAQ3_9BACT</name>
<proteinExistence type="predicted"/>
<keyword evidence="2" id="KW-0269">Exonuclease</keyword>
<dbReference type="PANTHER" id="PTHR38462:SF1">
    <property type="entry name" value="YPRB RIBONUCLEASE H-LIKE DOMAIN-CONTAINING PROTEIN"/>
    <property type="match status" value="1"/>
</dbReference>
<dbReference type="GO" id="GO:0003676">
    <property type="term" value="F:nucleic acid binding"/>
    <property type="evidence" value="ECO:0007669"/>
    <property type="project" value="InterPro"/>
</dbReference>